<evidence type="ECO:0000313" key="2">
    <source>
        <dbReference type="Proteomes" id="UP000031668"/>
    </source>
</evidence>
<sequence>MEHYPLPYNLQKFFLPSKTKNFPETFLIKFENWVAFGILKFHYSVVRQVALSTRIFHPRGQTVRGAVTPTDDRLHLLTILIYNPVSSMKYILLRWTQNGKFITQNSKMEDKRSIK</sequence>
<keyword evidence="2" id="KW-1185">Reference proteome</keyword>
<organism evidence="1 2">
    <name type="scientific">Thelohanellus kitauei</name>
    <name type="common">Myxosporean</name>
    <dbReference type="NCBI Taxonomy" id="669202"/>
    <lineage>
        <taxon>Eukaryota</taxon>
        <taxon>Metazoa</taxon>
        <taxon>Cnidaria</taxon>
        <taxon>Myxozoa</taxon>
        <taxon>Myxosporea</taxon>
        <taxon>Bivalvulida</taxon>
        <taxon>Platysporina</taxon>
        <taxon>Myxobolidae</taxon>
        <taxon>Thelohanellus</taxon>
    </lineage>
</organism>
<gene>
    <name evidence="1" type="ORF">RF11_05611</name>
</gene>
<dbReference type="EMBL" id="JWZT01005579">
    <property type="protein sequence ID" value="KII60537.1"/>
    <property type="molecule type" value="Genomic_DNA"/>
</dbReference>
<protein>
    <submittedName>
        <fullName evidence="1">Uncharacterized protein</fullName>
    </submittedName>
</protein>
<evidence type="ECO:0000313" key="1">
    <source>
        <dbReference type="EMBL" id="KII60537.1"/>
    </source>
</evidence>
<name>A0A0C2IUL9_THEKT</name>
<accession>A0A0C2IUL9</accession>
<dbReference type="Proteomes" id="UP000031668">
    <property type="component" value="Unassembled WGS sequence"/>
</dbReference>
<dbReference type="AlphaFoldDB" id="A0A0C2IUL9"/>
<proteinExistence type="predicted"/>
<comment type="caution">
    <text evidence="1">The sequence shown here is derived from an EMBL/GenBank/DDBJ whole genome shotgun (WGS) entry which is preliminary data.</text>
</comment>
<reference evidence="1 2" key="1">
    <citation type="journal article" date="2014" name="Genome Biol. Evol.">
        <title>The genome of the myxosporean Thelohanellus kitauei shows adaptations to nutrient acquisition within its fish host.</title>
        <authorList>
            <person name="Yang Y."/>
            <person name="Xiong J."/>
            <person name="Zhou Z."/>
            <person name="Huo F."/>
            <person name="Miao W."/>
            <person name="Ran C."/>
            <person name="Liu Y."/>
            <person name="Zhang J."/>
            <person name="Feng J."/>
            <person name="Wang M."/>
            <person name="Wang M."/>
            <person name="Wang L."/>
            <person name="Yao B."/>
        </authorList>
    </citation>
    <scope>NUCLEOTIDE SEQUENCE [LARGE SCALE GENOMIC DNA]</scope>
    <source>
        <strain evidence="1">Wuqing</strain>
    </source>
</reference>